<reference evidence="4 5" key="1">
    <citation type="submission" date="2020-05" db="EMBL/GenBank/DDBJ databases">
        <authorList>
            <person name="Mo P."/>
        </authorList>
    </citation>
    <scope>NUCLEOTIDE SEQUENCE [LARGE SCALE GENOMIC DNA]</scope>
    <source>
        <strain evidence="4 5">Gen01</strain>
    </source>
</reference>
<evidence type="ECO:0000256" key="2">
    <source>
        <dbReference type="ARBA" id="ARBA00023163"/>
    </source>
</evidence>
<proteinExistence type="predicted"/>
<dbReference type="Gene3D" id="1.10.10.1320">
    <property type="entry name" value="Anti-sigma factor, zinc-finger domain"/>
    <property type="match status" value="1"/>
</dbReference>
<keyword evidence="2" id="KW-0804">Transcription</keyword>
<feature type="domain" description="Putative zinc-finger" evidence="3">
    <location>
        <begin position="14"/>
        <end position="38"/>
    </location>
</feature>
<evidence type="ECO:0000313" key="5">
    <source>
        <dbReference type="Proteomes" id="UP000505377"/>
    </source>
</evidence>
<keyword evidence="1" id="KW-0805">Transcription regulation</keyword>
<accession>A0A6M6JLM2</accession>
<protein>
    <submittedName>
        <fullName evidence="4">Zf-HC2 domain-containing protein</fullName>
    </submittedName>
</protein>
<organism evidence="4 5">
    <name type="scientific">Pseudonocardia broussonetiae</name>
    <dbReference type="NCBI Taxonomy" id="2736640"/>
    <lineage>
        <taxon>Bacteria</taxon>
        <taxon>Bacillati</taxon>
        <taxon>Actinomycetota</taxon>
        <taxon>Actinomycetes</taxon>
        <taxon>Pseudonocardiales</taxon>
        <taxon>Pseudonocardiaceae</taxon>
        <taxon>Pseudonocardia</taxon>
    </lineage>
</organism>
<evidence type="ECO:0000259" key="3">
    <source>
        <dbReference type="Pfam" id="PF13490"/>
    </source>
</evidence>
<dbReference type="RefSeq" id="WP_172160910.1">
    <property type="nucleotide sequence ID" value="NZ_CP053564.1"/>
</dbReference>
<dbReference type="Pfam" id="PF13490">
    <property type="entry name" value="zf-HC2"/>
    <property type="match status" value="1"/>
</dbReference>
<dbReference type="InterPro" id="IPR041916">
    <property type="entry name" value="Anti_sigma_zinc_sf"/>
</dbReference>
<dbReference type="InterPro" id="IPR027383">
    <property type="entry name" value="Znf_put"/>
</dbReference>
<dbReference type="KEGG" id="pbro:HOP40_20240"/>
<name>A0A6M6JLM2_9PSEU</name>
<dbReference type="EMBL" id="CP053564">
    <property type="protein sequence ID" value="QJY47847.1"/>
    <property type="molecule type" value="Genomic_DNA"/>
</dbReference>
<keyword evidence="5" id="KW-1185">Reference proteome</keyword>
<gene>
    <name evidence="4" type="ORF">HOP40_20240</name>
</gene>
<sequence length="61" mass="6542">MVRRCSHAVDIAVYLLGGLPDAEVEAFARHLDGCPACRVEIEELAPVARLLIASRSRLGGP</sequence>
<evidence type="ECO:0000256" key="1">
    <source>
        <dbReference type="ARBA" id="ARBA00023015"/>
    </source>
</evidence>
<evidence type="ECO:0000313" key="4">
    <source>
        <dbReference type="EMBL" id="QJY47847.1"/>
    </source>
</evidence>
<dbReference type="Proteomes" id="UP000505377">
    <property type="component" value="Chromosome"/>
</dbReference>
<dbReference type="AlphaFoldDB" id="A0A6M6JLM2"/>